<evidence type="ECO:0000313" key="2">
    <source>
        <dbReference type="EMBL" id="SEO70488.1"/>
    </source>
</evidence>
<evidence type="ECO:0000313" key="3">
    <source>
        <dbReference type="Proteomes" id="UP000199126"/>
    </source>
</evidence>
<dbReference type="RefSeq" id="WP_139246584.1">
    <property type="nucleotide sequence ID" value="NZ_FODV01000004.1"/>
</dbReference>
<feature type="transmembrane region" description="Helical" evidence="1">
    <location>
        <begin position="87"/>
        <end position="105"/>
    </location>
</feature>
<keyword evidence="1" id="KW-0472">Membrane</keyword>
<feature type="transmembrane region" description="Helical" evidence="1">
    <location>
        <begin position="228"/>
        <end position="248"/>
    </location>
</feature>
<organism evidence="2 3">
    <name type="scientific">Halogranum amylolyticum</name>
    <dbReference type="NCBI Taxonomy" id="660520"/>
    <lineage>
        <taxon>Archaea</taxon>
        <taxon>Methanobacteriati</taxon>
        <taxon>Methanobacteriota</taxon>
        <taxon>Stenosarchaea group</taxon>
        <taxon>Halobacteria</taxon>
        <taxon>Halobacteriales</taxon>
        <taxon>Haloferacaceae</taxon>
    </lineage>
</organism>
<dbReference type="AlphaFoldDB" id="A0A1H8RWF0"/>
<proteinExistence type="predicted"/>
<keyword evidence="3" id="KW-1185">Reference proteome</keyword>
<evidence type="ECO:0000256" key="1">
    <source>
        <dbReference type="SAM" id="Phobius"/>
    </source>
</evidence>
<keyword evidence="1" id="KW-1133">Transmembrane helix</keyword>
<accession>A0A1H8RWF0</accession>
<gene>
    <name evidence="2" type="ORF">SAMN04487948_104271</name>
</gene>
<dbReference type="EMBL" id="FODV01000004">
    <property type="protein sequence ID" value="SEO70488.1"/>
    <property type="molecule type" value="Genomic_DNA"/>
</dbReference>
<keyword evidence="1" id="KW-0812">Transmembrane</keyword>
<dbReference type="Proteomes" id="UP000199126">
    <property type="component" value="Unassembled WGS sequence"/>
</dbReference>
<protein>
    <submittedName>
        <fullName evidence="2">Uncharacterized protein</fullName>
    </submittedName>
</protein>
<feature type="transmembrane region" description="Helical" evidence="1">
    <location>
        <begin position="197"/>
        <end position="222"/>
    </location>
</feature>
<sequence length="264" mass="26049">MNRRLSDRRDRPTVAERVVSTAVRRAVSTAALASTLLVGTVAAHDEPATVADGTLSVGAVVALAVGLSLLGGVAVARYVSTSGRETLVRAVGALLVVLGGSAVVVALTERLVVAVVAAVVGMAIAVDVAHGRRLGGCADATFGAVLLHRCLEGALLATAATADLAFGLVGAVVVAGHATAETCAVGGLYAAETRRRALLAVGAVQAAFVGGAFAGSAVLSALSPAVRVFLFGLVGGVLLAVGVVEVGTDRATVAGESMGQMPEH</sequence>
<feature type="transmembrane region" description="Helical" evidence="1">
    <location>
        <begin position="53"/>
        <end position="75"/>
    </location>
</feature>
<name>A0A1H8RWF0_9EURY</name>
<reference evidence="3" key="1">
    <citation type="submission" date="2016-10" db="EMBL/GenBank/DDBJ databases">
        <authorList>
            <person name="Varghese N."/>
            <person name="Submissions S."/>
        </authorList>
    </citation>
    <scope>NUCLEOTIDE SEQUENCE [LARGE SCALE GENOMIC DNA]</scope>
    <source>
        <strain evidence="3">CGMCC 1.10121</strain>
    </source>
</reference>